<reference evidence="5 6" key="1">
    <citation type="journal article" date="2015" name="Nature">
        <title>rRNA introns, odd ribosomes, and small enigmatic genomes across a large radiation of phyla.</title>
        <authorList>
            <person name="Brown C.T."/>
            <person name="Hug L.A."/>
            <person name="Thomas B.C."/>
            <person name="Sharon I."/>
            <person name="Castelle C.J."/>
            <person name="Singh A."/>
            <person name="Wilkins M.J."/>
            <person name="Williams K.H."/>
            <person name="Banfield J.F."/>
        </authorList>
    </citation>
    <scope>NUCLEOTIDE SEQUENCE [LARGE SCALE GENOMIC DNA]</scope>
</reference>
<dbReference type="AlphaFoldDB" id="A0A0G0JW23"/>
<dbReference type="SUPFAM" id="SSF53383">
    <property type="entry name" value="PLP-dependent transferases"/>
    <property type="match status" value="1"/>
</dbReference>
<dbReference type="PATRIC" id="fig|1618490.4.peg.25"/>
<dbReference type="NCBIfam" id="NF000586">
    <property type="entry name" value="PRK00011.1"/>
    <property type="match status" value="1"/>
</dbReference>
<dbReference type="InterPro" id="IPR039429">
    <property type="entry name" value="SHMT-like_dom"/>
</dbReference>
<sequence>MNKKKKMINLKKFEKELVEAARFQDNYDFQTINLIAPASPTPLKYLNTTLRHNAIAEGLLGHRPYAGAEGFNRIEEIACRLACQQFGADHANVQPHSVSQANQAVYQALLLNGDKVLAMKFSDGGHLTHGLKINFSGRFFNFNFYGTGKDGRLDYKAIEKQAVEFKPKLIVCGASSYPREIDFKKLKKIAAKVGAYLMADLSHPAGLVVANKFPQPFPSCDVVTLTLDKTMLGPHGGIILCKKELEQTIDKAVHPGTQSSVPLRRIFEMAQCLLDTAKPWFLKYIDRLLINMKVFEEVFNKLPGLMVTGGSDTHLMVLNTYNVLGLTGKDSEEILEKIGILTNRQVVPGDTLKPYVASGIRLGATWITARGYRPEEVNLIGKIILKNLTNPNDKKIQKESKAKLENLLWVKRKNDVWKDETTTI</sequence>
<dbReference type="InterPro" id="IPR015422">
    <property type="entry name" value="PyrdxlP-dep_Trfase_small"/>
</dbReference>
<dbReference type="InterPro" id="IPR015424">
    <property type="entry name" value="PyrdxlP-dep_Trfase"/>
</dbReference>
<comment type="cofactor">
    <cofactor evidence="1 3">
        <name>pyridoxal 5'-phosphate</name>
        <dbReference type="ChEBI" id="CHEBI:597326"/>
    </cofactor>
</comment>
<dbReference type="PANTHER" id="PTHR11680">
    <property type="entry name" value="SERINE HYDROXYMETHYLTRANSFERASE"/>
    <property type="match status" value="1"/>
</dbReference>
<evidence type="ECO:0000256" key="2">
    <source>
        <dbReference type="ARBA" id="ARBA00022898"/>
    </source>
</evidence>
<dbReference type="GO" id="GO:0005829">
    <property type="term" value="C:cytosol"/>
    <property type="evidence" value="ECO:0007669"/>
    <property type="project" value="TreeGrafter"/>
</dbReference>
<protein>
    <recommendedName>
        <fullName evidence="4">Serine hydroxymethyltransferase-like domain-containing protein</fullName>
    </recommendedName>
</protein>
<dbReference type="Proteomes" id="UP000034406">
    <property type="component" value="Unassembled WGS sequence"/>
</dbReference>
<dbReference type="Gene3D" id="3.40.640.10">
    <property type="entry name" value="Type I PLP-dependent aspartate aminotransferase-like (Major domain)"/>
    <property type="match status" value="1"/>
</dbReference>
<dbReference type="PANTHER" id="PTHR11680:SF35">
    <property type="entry name" value="SERINE HYDROXYMETHYLTRANSFERASE 1"/>
    <property type="match status" value="1"/>
</dbReference>
<dbReference type="GO" id="GO:0004372">
    <property type="term" value="F:glycine hydroxymethyltransferase activity"/>
    <property type="evidence" value="ECO:0007669"/>
    <property type="project" value="InterPro"/>
</dbReference>
<accession>A0A0G0JW23</accession>
<dbReference type="GO" id="GO:0035999">
    <property type="term" value="P:tetrahydrofolate interconversion"/>
    <property type="evidence" value="ECO:0007669"/>
    <property type="project" value="InterPro"/>
</dbReference>
<evidence type="ECO:0000256" key="3">
    <source>
        <dbReference type="PIRSR" id="PIRSR000412-50"/>
    </source>
</evidence>
<feature type="domain" description="Serine hydroxymethyltransferase-like" evidence="4">
    <location>
        <begin position="11"/>
        <end position="384"/>
    </location>
</feature>
<dbReference type="InterPro" id="IPR001085">
    <property type="entry name" value="Ser_HO-MeTrfase"/>
</dbReference>
<dbReference type="InterPro" id="IPR015421">
    <property type="entry name" value="PyrdxlP-dep_Trfase_major"/>
</dbReference>
<name>A0A0G0JW23_9BACT</name>
<proteinExistence type="predicted"/>
<dbReference type="InterPro" id="IPR049943">
    <property type="entry name" value="Ser_HO-MeTrfase-like"/>
</dbReference>
<comment type="caution">
    <text evidence="5">The sequence shown here is derived from an EMBL/GenBank/DDBJ whole genome shotgun (WGS) entry which is preliminary data.</text>
</comment>
<feature type="modified residue" description="N6-(pyridoxal phosphate)lysine" evidence="3">
    <location>
        <position position="229"/>
    </location>
</feature>
<dbReference type="EMBL" id="LBUT01000001">
    <property type="protein sequence ID" value="KKQ71693.1"/>
    <property type="molecule type" value="Genomic_DNA"/>
</dbReference>
<dbReference type="Gene3D" id="3.90.1150.10">
    <property type="entry name" value="Aspartate Aminotransferase, domain 1"/>
    <property type="match status" value="1"/>
</dbReference>
<evidence type="ECO:0000313" key="6">
    <source>
        <dbReference type="Proteomes" id="UP000034406"/>
    </source>
</evidence>
<keyword evidence="2 3" id="KW-0663">Pyridoxal phosphate</keyword>
<dbReference type="STRING" id="1618490.US90_C0001G0023"/>
<evidence type="ECO:0000259" key="4">
    <source>
        <dbReference type="Pfam" id="PF00464"/>
    </source>
</evidence>
<dbReference type="PIRSF" id="PIRSF000412">
    <property type="entry name" value="SHMT"/>
    <property type="match status" value="1"/>
</dbReference>
<evidence type="ECO:0000256" key="1">
    <source>
        <dbReference type="ARBA" id="ARBA00001933"/>
    </source>
</evidence>
<dbReference type="GO" id="GO:0019264">
    <property type="term" value="P:glycine biosynthetic process from serine"/>
    <property type="evidence" value="ECO:0007669"/>
    <property type="project" value="InterPro"/>
</dbReference>
<dbReference type="Pfam" id="PF00464">
    <property type="entry name" value="SHMT"/>
    <property type="match status" value="1"/>
</dbReference>
<evidence type="ECO:0000313" key="5">
    <source>
        <dbReference type="EMBL" id="KKQ71693.1"/>
    </source>
</evidence>
<organism evidence="5 6">
    <name type="scientific">Candidatus Shapirobacteria bacterium GW2011_GWE2_38_30</name>
    <dbReference type="NCBI Taxonomy" id="1618490"/>
    <lineage>
        <taxon>Bacteria</taxon>
        <taxon>Candidatus Shapironibacteriota</taxon>
    </lineage>
</organism>
<gene>
    <name evidence="5" type="ORF">US90_C0001G0023</name>
</gene>
<dbReference type="GO" id="GO:0030170">
    <property type="term" value="F:pyridoxal phosphate binding"/>
    <property type="evidence" value="ECO:0007669"/>
    <property type="project" value="InterPro"/>
</dbReference>